<dbReference type="Proteomes" id="UP001629235">
    <property type="component" value="Unassembled WGS sequence"/>
</dbReference>
<sequence>MSEPTRRPLTDIALTAQALKNSGGAERYTRDVIAGLHRMGLRPTLFAREIDRALPEAAWIDAQPLNVRWAPRKLRNLAFDWRLKQRLKRHRPVCVFSINHSTQADVALCGGTHQGSLEAAGRRARRSDEWQIDMERRVYTHARSIVAHSQLMSRELQRFYGVPAGRIDVLYPPVDTARFQPLADAARAAVRRQLDLPEDRVIFLFSSTSHERKGYPLLEEFFARTTLPVCLVVAGRPVPKTGETIRYLGYSKEMEKLFAAADFTVVASAYEPFGLVGVESVMCGTPLVIADNVGSAETVTGAAKIEFSRQSAGNFERAIEQAVQRVRDGGARITQPLDCLVYDPSVDAHVAALYALFTR</sequence>
<name>A0ACC7NKI5_9BURK</name>
<keyword evidence="2" id="KW-1185">Reference proteome</keyword>
<reference evidence="1 2" key="1">
    <citation type="journal article" date="2024" name="Chem. Sci.">
        <title>Discovery of megapolipeptins by genome mining of a Burkholderiales bacteria collection.</title>
        <authorList>
            <person name="Paulo B.S."/>
            <person name="Recchia M.J.J."/>
            <person name="Lee S."/>
            <person name="Fergusson C.H."/>
            <person name="Romanowski S.B."/>
            <person name="Hernandez A."/>
            <person name="Krull N."/>
            <person name="Liu D.Y."/>
            <person name="Cavanagh H."/>
            <person name="Bos A."/>
            <person name="Gray C.A."/>
            <person name="Murphy B.T."/>
            <person name="Linington R.G."/>
            <person name="Eustaquio A.S."/>
        </authorList>
    </citation>
    <scope>NUCLEOTIDE SEQUENCE [LARGE SCALE GENOMIC DNA]</scope>
    <source>
        <strain evidence="1 2">RL18-126-BIB-B</strain>
    </source>
</reference>
<dbReference type="EMBL" id="JAQQDW010000100">
    <property type="protein sequence ID" value="MFM0108035.1"/>
    <property type="molecule type" value="Genomic_DNA"/>
</dbReference>
<proteinExistence type="predicted"/>
<accession>A0ACC7NKI5</accession>
<gene>
    <name evidence="1" type="ORF">PQR01_32480</name>
</gene>
<protein>
    <submittedName>
        <fullName evidence="1">Glycosyltransferase family 4 protein</fullName>
    </submittedName>
</protein>
<evidence type="ECO:0000313" key="1">
    <source>
        <dbReference type="EMBL" id="MFM0108035.1"/>
    </source>
</evidence>
<organism evidence="1 2">
    <name type="scientific">Paraburkholderia rhynchosiae</name>
    <dbReference type="NCBI Taxonomy" id="487049"/>
    <lineage>
        <taxon>Bacteria</taxon>
        <taxon>Pseudomonadati</taxon>
        <taxon>Pseudomonadota</taxon>
        <taxon>Betaproteobacteria</taxon>
        <taxon>Burkholderiales</taxon>
        <taxon>Burkholderiaceae</taxon>
        <taxon>Paraburkholderia</taxon>
    </lineage>
</organism>
<evidence type="ECO:0000313" key="2">
    <source>
        <dbReference type="Proteomes" id="UP001629235"/>
    </source>
</evidence>
<comment type="caution">
    <text evidence="1">The sequence shown here is derived from an EMBL/GenBank/DDBJ whole genome shotgun (WGS) entry which is preliminary data.</text>
</comment>